<accession>X6N9Y6</accession>
<evidence type="ECO:0000256" key="1">
    <source>
        <dbReference type="ARBA" id="ARBA00022737"/>
    </source>
</evidence>
<dbReference type="InterPro" id="IPR011990">
    <property type="entry name" value="TPR-like_helical_dom_sf"/>
</dbReference>
<dbReference type="PANTHER" id="PTHR45641:SF1">
    <property type="entry name" value="AAA+ ATPASE DOMAIN-CONTAINING PROTEIN"/>
    <property type="match status" value="1"/>
</dbReference>
<dbReference type="SUPFAM" id="SSF52129">
    <property type="entry name" value="Caspase-like"/>
    <property type="match status" value="1"/>
</dbReference>
<proteinExistence type="predicted"/>
<dbReference type="Proteomes" id="UP000023152">
    <property type="component" value="Unassembled WGS sequence"/>
</dbReference>
<evidence type="ECO:0000256" key="3">
    <source>
        <dbReference type="PROSITE-ProRule" id="PRU00339"/>
    </source>
</evidence>
<dbReference type="Pfam" id="PF00515">
    <property type="entry name" value="TPR_1"/>
    <property type="match status" value="1"/>
</dbReference>
<organism evidence="4 5">
    <name type="scientific">Reticulomyxa filosa</name>
    <dbReference type="NCBI Taxonomy" id="46433"/>
    <lineage>
        <taxon>Eukaryota</taxon>
        <taxon>Sar</taxon>
        <taxon>Rhizaria</taxon>
        <taxon>Retaria</taxon>
        <taxon>Foraminifera</taxon>
        <taxon>Monothalamids</taxon>
        <taxon>Reticulomyxidae</taxon>
        <taxon>Reticulomyxa</taxon>
    </lineage>
</organism>
<sequence>MSFKAYVYDGSKMHRITLTERTMKHLKHQINQATQQSRTDELAVITDAKGCSVESDENVIASFEGDSAFFNVHFRPSFFFLLSLYFQVQKLLKKESTPKITETTIHELKYPLVLLTGAMQYEQRPYLEEAKQDVILLQTLFEKKLGYKVITTFTPQNVDTESLTLNDLKSFIAKQCSILKGNVSDDKDNYDGLIFVWCGYGGFENNGDTLITSDNKGKDFKDVEDDFALRTKYFIGKPKIFIKVAYGGQGISRPIATRQYDLNPDVFTVLANSLEKPMIENRIQQRKYYFVEIFCQVLQSSWDQSFQSLMEQVTKVVRGQTLEREVVQTISTLCTDLYLISDPLIDKLVMMTKQNVKLNPWTYWNRDWKQANVEAAKIVEQMIRDNEQGLVVVARNMDAWQNQTNCNACSFYALANTDKVEKQQFGEYWMCVIKSKLIVLDGANIAGNVYAVNCEMQCREKVVIAMQLFVSKNVIMDQNLISCIAPIQWDARIHDDIPFQLQTLRDNAEQCLTKNQFDDAVVLFQQALQISVNTFNNSHPYIADFRHSLGLAYYCKKQHDKAIEQYERSLKIRLRIFGSDHPGIAQLYHNLGLAFGEKKVYDKAIEYYQMSLKIRLLIISIKQFAIANAYSNLRFPYEDKRHYEKSNNYYEMSLKIQLDVFRVDRADVAWSYNNLGSIYADKGKYDKAIEYFEKALGIRLDIFGPNHIHVAASYSNLGSVYYYKQQYDRAIEYFEKSLDIKLQIFGSNHVHTANSYKNLGLIHKNKGQYDKAIEYYEKTLIIMKDIFGSVNRDIGDSNCDLGYAFEKKAEYKTAYKHYEAAWKVYSTVLGEWHNFTLAAKKKVEQLNKRIV</sequence>
<dbReference type="SMART" id="SM00028">
    <property type="entry name" value="TPR"/>
    <property type="match status" value="7"/>
</dbReference>
<gene>
    <name evidence="4" type="ORF">RFI_15087</name>
</gene>
<protein>
    <submittedName>
        <fullName evidence="4">Uncharacterized protein</fullName>
    </submittedName>
</protein>
<dbReference type="PROSITE" id="PS50005">
    <property type="entry name" value="TPR"/>
    <property type="match status" value="5"/>
</dbReference>
<dbReference type="OrthoDB" id="674604at2759"/>
<feature type="repeat" description="TPR" evidence="3">
    <location>
        <begin position="711"/>
        <end position="744"/>
    </location>
</feature>
<dbReference type="Gene3D" id="3.40.50.1460">
    <property type="match status" value="1"/>
</dbReference>
<keyword evidence="1" id="KW-0677">Repeat</keyword>
<dbReference type="Pfam" id="PF13424">
    <property type="entry name" value="TPR_12"/>
    <property type="match status" value="2"/>
</dbReference>
<dbReference type="EMBL" id="ASPP01011023">
    <property type="protein sequence ID" value="ETO22117.1"/>
    <property type="molecule type" value="Genomic_DNA"/>
</dbReference>
<reference evidence="4 5" key="1">
    <citation type="journal article" date="2013" name="Curr. Biol.">
        <title>The Genome of the Foraminiferan Reticulomyxa filosa.</title>
        <authorList>
            <person name="Glockner G."/>
            <person name="Hulsmann N."/>
            <person name="Schleicher M."/>
            <person name="Noegel A.A."/>
            <person name="Eichinger L."/>
            <person name="Gallinger C."/>
            <person name="Pawlowski J."/>
            <person name="Sierra R."/>
            <person name="Euteneuer U."/>
            <person name="Pillet L."/>
            <person name="Moustafa A."/>
            <person name="Platzer M."/>
            <person name="Groth M."/>
            <person name="Szafranski K."/>
            <person name="Schliwa M."/>
        </authorList>
    </citation>
    <scope>NUCLEOTIDE SEQUENCE [LARGE SCALE GENOMIC DNA]</scope>
</reference>
<feature type="repeat" description="TPR" evidence="3">
    <location>
        <begin position="753"/>
        <end position="786"/>
    </location>
</feature>
<dbReference type="Gene3D" id="1.25.40.10">
    <property type="entry name" value="Tetratricopeptide repeat domain"/>
    <property type="match status" value="2"/>
</dbReference>
<dbReference type="PANTHER" id="PTHR45641">
    <property type="entry name" value="TETRATRICOPEPTIDE REPEAT PROTEIN (AFU_ORTHOLOGUE AFUA_6G03870)"/>
    <property type="match status" value="1"/>
</dbReference>
<evidence type="ECO:0000256" key="2">
    <source>
        <dbReference type="ARBA" id="ARBA00022803"/>
    </source>
</evidence>
<dbReference type="PRINTS" id="PR00381">
    <property type="entry name" value="KINESINLIGHT"/>
</dbReference>
<dbReference type="PROSITE" id="PS50293">
    <property type="entry name" value="TPR_REGION"/>
    <property type="match status" value="3"/>
</dbReference>
<feature type="repeat" description="TPR" evidence="3">
    <location>
        <begin position="669"/>
        <end position="702"/>
    </location>
</feature>
<dbReference type="InterPro" id="IPR019734">
    <property type="entry name" value="TPR_rpt"/>
</dbReference>
<keyword evidence="5" id="KW-1185">Reference proteome</keyword>
<dbReference type="InterPro" id="IPR029030">
    <property type="entry name" value="Caspase-like_dom_sf"/>
</dbReference>
<evidence type="ECO:0000313" key="5">
    <source>
        <dbReference type="Proteomes" id="UP000023152"/>
    </source>
</evidence>
<dbReference type="SUPFAM" id="SSF81901">
    <property type="entry name" value="HCP-like"/>
    <property type="match status" value="1"/>
</dbReference>
<comment type="caution">
    <text evidence="4">The sequence shown here is derived from an EMBL/GenBank/DDBJ whole genome shotgun (WGS) entry which is preliminary data.</text>
</comment>
<dbReference type="AlphaFoldDB" id="X6N9Y6"/>
<feature type="repeat" description="TPR" evidence="3">
    <location>
        <begin position="543"/>
        <end position="576"/>
    </location>
</feature>
<feature type="repeat" description="TPR" evidence="3">
    <location>
        <begin position="585"/>
        <end position="618"/>
    </location>
</feature>
<name>X6N9Y6_RETFI</name>
<keyword evidence="2 3" id="KW-0802">TPR repeat</keyword>
<evidence type="ECO:0000313" key="4">
    <source>
        <dbReference type="EMBL" id="ETO22117.1"/>
    </source>
</evidence>